<protein>
    <recommendedName>
        <fullName evidence="3">Transposase</fullName>
    </recommendedName>
</protein>
<proteinExistence type="predicted"/>
<name>A0ABR6SCM6_ANAVA</name>
<keyword evidence="2" id="KW-1185">Reference proteome</keyword>
<evidence type="ECO:0000313" key="2">
    <source>
        <dbReference type="Proteomes" id="UP000570851"/>
    </source>
</evidence>
<dbReference type="EMBL" id="JACKZP010000093">
    <property type="protein sequence ID" value="MBC1304171.1"/>
    <property type="molecule type" value="Genomic_DNA"/>
</dbReference>
<dbReference type="Proteomes" id="UP000570851">
    <property type="component" value="Unassembled WGS sequence"/>
</dbReference>
<evidence type="ECO:0000313" key="1">
    <source>
        <dbReference type="EMBL" id="MBC1304171.1"/>
    </source>
</evidence>
<accession>A0ABR6SCM6</accession>
<gene>
    <name evidence="1" type="ORF">GNE12_19860</name>
</gene>
<organism evidence="1 2">
    <name type="scientific">Trichormus variabilis N2B</name>
    <dbReference type="NCBI Taxonomy" id="2681315"/>
    <lineage>
        <taxon>Bacteria</taxon>
        <taxon>Bacillati</taxon>
        <taxon>Cyanobacteriota</taxon>
        <taxon>Cyanophyceae</taxon>
        <taxon>Nostocales</taxon>
        <taxon>Nostocaceae</taxon>
        <taxon>Trichormus</taxon>
    </lineage>
</organism>
<reference evidence="1 2" key="1">
    <citation type="submission" date="2019-11" db="EMBL/GenBank/DDBJ databases">
        <title>Comparison of genomes from free-living endosymbiotic cyanobacteria isolated from Azolla.</title>
        <authorList>
            <person name="Thiel T."/>
            <person name="Pratte B."/>
        </authorList>
    </citation>
    <scope>NUCLEOTIDE SEQUENCE [LARGE SCALE GENOMIC DNA]</scope>
    <source>
        <strain evidence="1 2">N2B</strain>
    </source>
</reference>
<evidence type="ECO:0008006" key="3">
    <source>
        <dbReference type="Google" id="ProtNLM"/>
    </source>
</evidence>
<sequence length="91" mass="10371">MIPILPGRDFVLLDNLRVRLFLGAERIKERSLGNPKQATILISVSKKASSNSIGNHPHRIIRWHLFIGCQFHAPARTLRTIDSKLYKITLT</sequence>
<comment type="caution">
    <text evidence="1">The sequence shown here is derived from an EMBL/GenBank/DDBJ whole genome shotgun (WGS) entry which is preliminary data.</text>
</comment>